<evidence type="ECO:0000256" key="1">
    <source>
        <dbReference type="ARBA" id="ARBA00010272"/>
    </source>
</evidence>
<evidence type="ECO:0000313" key="4">
    <source>
        <dbReference type="Proteomes" id="UP000001017"/>
    </source>
</evidence>
<keyword evidence="4" id="KW-1185">Reference proteome</keyword>
<dbReference type="Pfam" id="PF01910">
    <property type="entry name" value="Thiamine_BP"/>
    <property type="match status" value="1"/>
</dbReference>
<reference evidence="3 4" key="1">
    <citation type="journal article" date="1999" name="Proc. Jpn. Acad.">
        <title>Determination of the complete genomic DNA sequence of Thermoplasma volvanium GSS1.</title>
        <authorList>
            <person name="Kawashima T."/>
            <person name="Yamamoto Y."/>
            <person name="Aramaki H."/>
            <person name="Nunoshiba T."/>
            <person name="Kawamoto T."/>
            <person name="Watanabe K."/>
            <person name="Yamazaki M."/>
            <person name="Kanehori K."/>
            <person name="Amano N."/>
            <person name="Ohya Y."/>
            <person name="Makino K."/>
            <person name="Suzuki M."/>
        </authorList>
    </citation>
    <scope>NUCLEOTIDE SEQUENCE [LARGE SCALE GENOMIC DNA]</scope>
    <source>
        <strain evidence="4">ATCC 51530 / DSM 4299 / JCM 9571 / NBRC 15438 / GSS1</strain>
    </source>
</reference>
<feature type="domain" description="Thiamine-binding protein" evidence="2">
    <location>
        <begin position="4"/>
        <end position="93"/>
    </location>
</feature>
<sequence>MILAEITYIPIGEGTSASKYVNAALAEFKKMGIAFYPNSMGTVIEAKDLETIFEAVKRGEEAIIQKGIKRVETYLKIDHRIDAENSVQKKISELKY</sequence>
<dbReference type="InterPro" id="IPR029756">
    <property type="entry name" value="MTH1187/YkoF-like"/>
</dbReference>
<dbReference type="InterPro" id="IPR051614">
    <property type="entry name" value="UPF0045_domain"/>
</dbReference>
<evidence type="ECO:0000313" key="3">
    <source>
        <dbReference type="EMBL" id="BAB60110.1"/>
    </source>
</evidence>
<dbReference type="OrthoDB" id="10763at2157"/>
<dbReference type="NCBIfam" id="TIGR00106">
    <property type="entry name" value="MTH1187 family thiamine-binding protein"/>
    <property type="match status" value="1"/>
</dbReference>
<proteinExistence type="inferred from homology"/>
<reference evidence="3 4" key="2">
    <citation type="journal article" date="2000" name="Proc. Natl. Acad. Sci. U.S.A.">
        <title>Archaeal adaptation to higher temperatures revealed by genomic sequence of Thermoplasma volcanium.</title>
        <authorList>
            <person name="Kawashima T."/>
            <person name="Amano N."/>
            <person name="Koike H."/>
            <person name="Makino S."/>
            <person name="Higuchi S."/>
            <person name="Kawashima-Ohya Y."/>
            <person name="Watanabe K."/>
            <person name="Yamazaki M."/>
            <person name="Kanehori K."/>
            <person name="Kawamoto T."/>
            <person name="Nunoshiba T."/>
            <person name="Yamamoto Y."/>
            <person name="Aramaki H."/>
            <person name="Makino K."/>
            <person name="Suzuki M."/>
        </authorList>
    </citation>
    <scope>NUCLEOTIDE SEQUENCE [LARGE SCALE GENOMIC DNA]</scope>
    <source>
        <strain evidence="4">ATCC 51530 / DSM 4299 / JCM 9571 / NBRC 15438 / GSS1</strain>
    </source>
</reference>
<accession>Q97A42</accession>
<dbReference type="GeneID" id="1442046"/>
<dbReference type="SUPFAM" id="SSF89957">
    <property type="entry name" value="MTH1187/YkoF-like"/>
    <property type="match status" value="1"/>
</dbReference>
<dbReference type="Proteomes" id="UP000001017">
    <property type="component" value="Chromosome"/>
</dbReference>
<dbReference type="Gene3D" id="3.30.70.930">
    <property type="match status" value="1"/>
</dbReference>
<dbReference type="PANTHER" id="PTHR33777">
    <property type="entry name" value="UPF0045 PROTEIN ECM15"/>
    <property type="match status" value="1"/>
</dbReference>
<comment type="similarity">
    <text evidence="1">Belongs to the UPF0045 family.</text>
</comment>
<dbReference type="KEGG" id="tvo:TVG0992082"/>
<name>Q97A42_THEVO</name>
<dbReference type="PaxDb" id="273116-14325185"/>
<dbReference type="PANTHER" id="PTHR33777:SF1">
    <property type="entry name" value="UPF0045 PROTEIN ECM15"/>
    <property type="match status" value="1"/>
</dbReference>
<dbReference type="EMBL" id="BA000011">
    <property type="protein sequence ID" value="BAB60110.1"/>
    <property type="molecule type" value="Genomic_DNA"/>
</dbReference>
<dbReference type="STRING" id="273116.gene:9381760"/>
<dbReference type="HOGENOM" id="CLU_137479_3_2_2"/>
<dbReference type="RefSeq" id="WP_010917198.1">
    <property type="nucleotide sequence ID" value="NC_002689.2"/>
</dbReference>
<organism evidence="3 4">
    <name type="scientific">Thermoplasma volcanium (strain ATCC 51530 / DSM 4299 / JCM 9571 / NBRC 15438 / GSS1)</name>
    <dbReference type="NCBI Taxonomy" id="273116"/>
    <lineage>
        <taxon>Archaea</taxon>
        <taxon>Methanobacteriati</taxon>
        <taxon>Thermoplasmatota</taxon>
        <taxon>Thermoplasmata</taxon>
        <taxon>Thermoplasmatales</taxon>
        <taxon>Thermoplasmataceae</taxon>
        <taxon>Thermoplasma</taxon>
    </lineage>
</organism>
<gene>
    <name evidence="3" type="ORF">TVG0992082</name>
</gene>
<dbReference type="InterPro" id="IPR002767">
    <property type="entry name" value="Thiamine_BP"/>
</dbReference>
<protein>
    <recommendedName>
        <fullName evidence="2">Thiamine-binding protein domain-containing protein</fullName>
    </recommendedName>
</protein>
<dbReference type="AlphaFoldDB" id="Q97A42"/>
<dbReference type="PhylomeDB" id="Q97A42"/>
<evidence type="ECO:0000259" key="2">
    <source>
        <dbReference type="Pfam" id="PF01910"/>
    </source>
</evidence>
<dbReference type="GO" id="GO:0005829">
    <property type="term" value="C:cytosol"/>
    <property type="evidence" value="ECO:0007669"/>
    <property type="project" value="TreeGrafter"/>
</dbReference>
<dbReference type="eggNOG" id="arCOG04373">
    <property type="taxonomic scope" value="Archaea"/>
</dbReference>